<dbReference type="GO" id="GO:0070072">
    <property type="term" value="P:vacuolar proton-transporting V-type ATPase complex assembly"/>
    <property type="evidence" value="ECO:0007669"/>
    <property type="project" value="InterPro"/>
</dbReference>
<reference evidence="2" key="1">
    <citation type="submission" date="2013-04" db="EMBL/GenBank/DDBJ databases">
        <authorList>
            <person name="Qu J."/>
            <person name="Murali S.C."/>
            <person name="Bandaranaike D."/>
            <person name="Bellair M."/>
            <person name="Blankenburg K."/>
            <person name="Chao H."/>
            <person name="Dinh H."/>
            <person name="Doddapaneni H."/>
            <person name="Downs B."/>
            <person name="Dugan-Rocha S."/>
            <person name="Elkadiri S."/>
            <person name="Gnanaolivu R.D."/>
            <person name="Hernandez B."/>
            <person name="Javaid M."/>
            <person name="Jayaseelan J.C."/>
            <person name="Lee S."/>
            <person name="Li M."/>
            <person name="Ming W."/>
            <person name="Munidasa M."/>
            <person name="Muniz J."/>
            <person name="Nguyen L."/>
            <person name="Ongeri F."/>
            <person name="Osuji N."/>
            <person name="Pu L.-L."/>
            <person name="Puazo M."/>
            <person name="Qu C."/>
            <person name="Quiroz J."/>
            <person name="Raj R."/>
            <person name="Weissenberger G."/>
            <person name="Xin Y."/>
            <person name="Zou X."/>
            <person name="Han Y."/>
            <person name="Richards S."/>
            <person name="Worley K."/>
            <person name="Muzny D."/>
            <person name="Gibbs R."/>
        </authorList>
    </citation>
    <scope>NUCLEOTIDE SEQUENCE</scope>
    <source>
        <strain evidence="2">Sampled in the wild</strain>
    </source>
</reference>
<dbReference type="Pfam" id="PF21730">
    <property type="entry name" value="Vma22_CCDC115"/>
    <property type="match status" value="1"/>
</dbReference>
<dbReference type="PANTHER" id="PTHR31996:SF2">
    <property type="entry name" value="COILED-COIL DOMAIN-CONTAINING PROTEIN 115"/>
    <property type="match status" value="1"/>
</dbReference>
<dbReference type="AlphaFoldDB" id="A0A8K0K9M7"/>
<evidence type="ECO:0000313" key="2">
    <source>
        <dbReference type="EMBL" id="KAG8229740.1"/>
    </source>
</evidence>
<dbReference type="InterPro" id="IPR040357">
    <property type="entry name" value="Vma22/CCDC115"/>
</dbReference>
<sequence length="202" mass="22640">MANCKEVDDLSLQLLQLMNELMSCKVQIENSTAEGFLYMAKSRILLGKERVSKLQLPISSENGISPIYTVSRNSDSDDDLSLIDRRFQASLVIKDAEKETSVTPDNEEMKLTRRIVTNTDKTSKTLDVEDSSSCTETERTQNKLEEKVTDPLKWFGVLVPQELRMSQKAFAKAVSLAVDCANIQSKIDATINKLESAKMNIL</sequence>
<accession>A0A8K0K9M7</accession>
<proteinExistence type="predicted"/>
<evidence type="ECO:0000313" key="3">
    <source>
        <dbReference type="Proteomes" id="UP000792457"/>
    </source>
</evidence>
<dbReference type="OrthoDB" id="408631at2759"/>
<name>A0A8K0K9M7_LADFU</name>
<protein>
    <recommendedName>
        <fullName evidence="1">Vacuolar ATPase assembly protein VMA22</fullName>
    </recommendedName>
</protein>
<organism evidence="2 3">
    <name type="scientific">Ladona fulva</name>
    <name type="common">Scarce chaser dragonfly</name>
    <name type="synonym">Libellula fulva</name>
    <dbReference type="NCBI Taxonomy" id="123851"/>
    <lineage>
        <taxon>Eukaryota</taxon>
        <taxon>Metazoa</taxon>
        <taxon>Ecdysozoa</taxon>
        <taxon>Arthropoda</taxon>
        <taxon>Hexapoda</taxon>
        <taxon>Insecta</taxon>
        <taxon>Pterygota</taxon>
        <taxon>Palaeoptera</taxon>
        <taxon>Odonata</taxon>
        <taxon>Epiprocta</taxon>
        <taxon>Anisoptera</taxon>
        <taxon>Libelluloidea</taxon>
        <taxon>Libellulidae</taxon>
        <taxon>Ladona</taxon>
    </lineage>
</organism>
<gene>
    <name evidence="2" type="ORF">J437_LFUL007915</name>
</gene>
<dbReference type="PANTHER" id="PTHR31996">
    <property type="entry name" value="COILED-COIL DOMAIN-CONTAINING PROTEIN 115"/>
    <property type="match status" value="1"/>
</dbReference>
<dbReference type="Proteomes" id="UP000792457">
    <property type="component" value="Unassembled WGS sequence"/>
</dbReference>
<comment type="caution">
    <text evidence="2">The sequence shown here is derived from an EMBL/GenBank/DDBJ whole genome shotgun (WGS) entry which is preliminary data.</text>
</comment>
<dbReference type="GO" id="GO:0051082">
    <property type="term" value="F:unfolded protein binding"/>
    <property type="evidence" value="ECO:0007669"/>
    <property type="project" value="TreeGrafter"/>
</dbReference>
<evidence type="ECO:0000256" key="1">
    <source>
        <dbReference type="ARBA" id="ARBA00093634"/>
    </source>
</evidence>
<dbReference type="EMBL" id="KZ308444">
    <property type="protein sequence ID" value="KAG8229740.1"/>
    <property type="molecule type" value="Genomic_DNA"/>
</dbReference>
<reference evidence="2" key="2">
    <citation type="submission" date="2017-10" db="EMBL/GenBank/DDBJ databases">
        <title>Ladona fulva Genome sequencing and assembly.</title>
        <authorList>
            <person name="Murali S."/>
            <person name="Richards S."/>
            <person name="Bandaranaike D."/>
            <person name="Bellair M."/>
            <person name="Blankenburg K."/>
            <person name="Chao H."/>
            <person name="Dinh H."/>
            <person name="Doddapaneni H."/>
            <person name="Dugan-Rocha S."/>
            <person name="Elkadiri S."/>
            <person name="Gnanaolivu R."/>
            <person name="Hernandez B."/>
            <person name="Skinner E."/>
            <person name="Javaid M."/>
            <person name="Lee S."/>
            <person name="Li M."/>
            <person name="Ming W."/>
            <person name="Munidasa M."/>
            <person name="Muniz J."/>
            <person name="Nguyen L."/>
            <person name="Hughes D."/>
            <person name="Osuji N."/>
            <person name="Pu L.-L."/>
            <person name="Puazo M."/>
            <person name="Qu C."/>
            <person name="Quiroz J."/>
            <person name="Raj R."/>
            <person name="Weissenberger G."/>
            <person name="Xin Y."/>
            <person name="Zou X."/>
            <person name="Han Y."/>
            <person name="Worley K."/>
            <person name="Muzny D."/>
            <person name="Gibbs R."/>
        </authorList>
    </citation>
    <scope>NUCLEOTIDE SEQUENCE</scope>
    <source>
        <strain evidence="2">Sampled in the wild</strain>
    </source>
</reference>
<keyword evidence="3" id="KW-1185">Reference proteome</keyword>